<evidence type="ECO:0000313" key="2">
    <source>
        <dbReference type="Proteomes" id="UP000001075"/>
    </source>
</evidence>
<protein>
    <submittedName>
        <fullName evidence="1">Uncharacterized protein</fullName>
    </submittedName>
</protein>
<dbReference type="Proteomes" id="UP000001075">
    <property type="component" value="Unassembled WGS sequence"/>
</dbReference>
<reference evidence="2" key="1">
    <citation type="journal article" date="2011" name="Nat. Biotechnol.">
        <title>The genomic sequence of the Chinese hamster ovary (CHO)-K1 cell line.</title>
        <authorList>
            <person name="Xu X."/>
            <person name="Nagarajan H."/>
            <person name="Lewis N.E."/>
            <person name="Pan S."/>
            <person name="Cai Z."/>
            <person name="Liu X."/>
            <person name="Chen W."/>
            <person name="Xie M."/>
            <person name="Wang W."/>
            <person name="Hammond S."/>
            <person name="Andersen M.R."/>
            <person name="Neff N."/>
            <person name="Passarelli B."/>
            <person name="Koh W."/>
            <person name="Fan H.C."/>
            <person name="Wang J."/>
            <person name="Gui Y."/>
            <person name="Lee K.H."/>
            <person name="Betenbaugh M.J."/>
            <person name="Quake S.R."/>
            <person name="Famili I."/>
            <person name="Palsson B.O."/>
            <person name="Wang J."/>
        </authorList>
    </citation>
    <scope>NUCLEOTIDE SEQUENCE [LARGE SCALE GENOMIC DNA]</scope>
    <source>
        <strain evidence="2">CHO K1 cell line</strain>
    </source>
</reference>
<gene>
    <name evidence="1" type="ORF">I79_018990</name>
</gene>
<name>G3I678_CRIGR</name>
<dbReference type="InParanoid" id="G3I678"/>
<accession>G3I678</accession>
<evidence type="ECO:0000313" key="1">
    <source>
        <dbReference type="EMBL" id="EGV93477.1"/>
    </source>
</evidence>
<proteinExistence type="predicted"/>
<dbReference type="EMBL" id="JH001344">
    <property type="protein sequence ID" value="EGV93477.1"/>
    <property type="molecule type" value="Genomic_DNA"/>
</dbReference>
<sequence length="70" mass="7207">MYPSCNAVYFECGGSGKQNDVGSLPAGFKVLGLVTPDPNGVPDLVGMGDGGMVPLVFISLSKGFPDLPLY</sequence>
<dbReference type="AlphaFoldDB" id="G3I678"/>
<organism evidence="1 2">
    <name type="scientific">Cricetulus griseus</name>
    <name type="common">Chinese hamster</name>
    <name type="synonym">Cricetulus barabensis griseus</name>
    <dbReference type="NCBI Taxonomy" id="10029"/>
    <lineage>
        <taxon>Eukaryota</taxon>
        <taxon>Metazoa</taxon>
        <taxon>Chordata</taxon>
        <taxon>Craniata</taxon>
        <taxon>Vertebrata</taxon>
        <taxon>Euteleostomi</taxon>
        <taxon>Mammalia</taxon>
        <taxon>Eutheria</taxon>
        <taxon>Euarchontoglires</taxon>
        <taxon>Glires</taxon>
        <taxon>Rodentia</taxon>
        <taxon>Myomorpha</taxon>
        <taxon>Muroidea</taxon>
        <taxon>Cricetidae</taxon>
        <taxon>Cricetinae</taxon>
        <taxon>Cricetulus</taxon>
    </lineage>
</organism>